<dbReference type="Pfam" id="PF02585">
    <property type="entry name" value="PIG-L"/>
    <property type="match status" value="1"/>
</dbReference>
<reference evidence="3" key="1">
    <citation type="submission" date="2014-06" db="EMBL/GenBank/DDBJ databases">
        <title>Key roles for freshwater Actinobacteria revealed by deep metagenomic sequencing.</title>
        <authorList>
            <person name="Ghai R."/>
            <person name="Mizuno C.M."/>
            <person name="Picazo A."/>
            <person name="Camacho A."/>
            <person name="Rodriguez-Valera F."/>
        </authorList>
    </citation>
    <scope>NUCLEOTIDE SEQUENCE</scope>
</reference>
<keyword evidence="1" id="KW-0479">Metal-binding</keyword>
<dbReference type="InterPro" id="IPR003737">
    <property type="entry name" value="GlcNAc_PI_deacetylase-related"/>
</dbReference>
<dbReference type="InterPro" id="IPR017810">
    <property type="entry name" value="Mycothiol_biosynthesis_MshB"/>
</dbReference>
<comment type="caution">
    <text evidence="3">The sequence shown here is derived from an EMBL/GenBank/DDBJ whole genome shotgun (WGS) entry which is preliminary data.</text>
</comment>
<dbReference type="PANTHER" id="PTHR12993">
    <property type="entry name" value="N-ACETYLGLUCOSAMINYL-PHOSPHATIDYLINOSITOL DE-N-ACETYLASE-RELATED"/>
    <property type="match status" value="1"/>
</dbReference>
<dbReference type="InterPro" id="IPR024078">
    <property type="entry name" value="LmbE-like_dom_sf"/>
</dbReference>
<dbReference type="AlphaFoldDB" id="A0A094QMU9"/>
<protein>
    <recommendedName>
        <fullName evidence="4">N-acetyl-1-D-myo-inositol-2-amino-2-deoxy-alpha-D-glucopyranoside deacetylase</fullName>
    </recommendedName>
</protein>
<evidence type="ECO:0008006" key="4">
    <source>
        <dbReference type="Google" id="ProtNLM"/>
    </source>
</evidence>
<dbReference type="SUPFAM" id="SSF102588">
    <property type="entry name" value="LmbE-like"/>
    <property type="match status" value="1"/>
</dbReference>
<proteinExistence type="inferred from homology"/>
<dbReference type="GO" id="GO:0035595">
    <property type="term" value="F:N-acetylglucosaminylinositol deacetylase activity"/>
    <property type="evidence" value="ECO:0007669"/>
    <property type="project" value="InterPro"/>
</dbReference>
<dbReference type="Gene3D" id="3.40.50.10320">
    <property type="entry name" value="LmbE-like"/>
    <property type="match status" value="1"/>
</dbReference>
<dbReference type="HAMAP" id="MF_01696">
    <property type="entry name" value="MshB"/>
    <property type="match status" value="1"/>
</dbReference>
<dbReference type="PANTHER" id="PTHR12993:SF26">
    <property type="entry name" value="1D-MYO-INOSITOL 2-ACETAMIDO-2-DEOXY-ALPHA-D-GLUCOPYRANOSIDE DEACETYLASE"/>
    <property type="match status" value="1"/>
</dbReference>
<name>A0A094QMU9_9ZZZZ</name>
<sequence>MTSSSGVLPNHRLLLVHAHPDDETIGSGATMAKYVSAGAQVTLVTCTLGEEGEILVPELAHLAADQSDGLGKHRITELAAAMAELGVTDWRLLGGPHAFRDSGMVGTPPNDRTDCFWRADLLEAAKHLVKIIRETCPQVLVTYDDFGGYGHPDHIQAHRVATYARELAAAPSFAPELGAPWSIAKVYWTAFPVSVMRAGIEMLKAAGEDTGFAAQDPDEIPFACPDELVTTAIDGGEFAEQKMRALRAHATQISTEEGFFALSNNLGSQVMGTEYYRLVAGTPAEPFDAMGRETDLFNGISIKQ</sequence>
<dbReference type="GO" id="GO:0046872">
    <property type="term" value="F:metal ion binding"/>
    <property type="evidence" value="ECO:0007669"/>
    <property type="project" value="UniProtKB-KW"/>
</dbReference>
<keyword evidence="2" id="KW-0378">Hydrolase</keyword>
<accession>A0A094QMU9</accession>
<evidence type="ECO:0000256" key="2">
    <source>
        <dbReference type="ARBA" id="ARBA00022801"/>
    </source>
</evidence>
<dbReference type="NCBIfam" id="TIGR03445">
    <property type="entry name" value="mycothiol_MshB"/>
    <property type="match status" value="1"/>
</dbReference>
<dbReference type="EMBL" id="JNSL01000100">
    <property type="protein sequence ID" value="KGA15866.1"/>
    <property type="molecule type" value="Genomic_DNA"/>
</dbReference>
<gene>
    <name evidence="3" type="ORF">GM51_13850</name>
</gene>
<evidence type="ECO:0000313" key="3">
    <source>
        <dbReference type="EMBL" id="KGA15866.1"/>
    </source>
</evidence>
<organism evidence="3">
    <name type="scientific">freshwater metagenome</name>
    <dbReference type="NCBI Taxonomy" id="449393"/>
    <lineage>
        <taxon>unclassified sequences</taxon>
        <taxon>metagenomes</taxon>
        <taxon>ecological metagenomes</taxon>
    </lineage>
</organism>
<evidence type="ECO:0000256" key="1">
    <source>
        <dbReference type="ARBA" id="ARBA00022723"/>
    </source>
</evidence>